<name>A0A941W7R2_9BACT</name>
<comment type="caution">
    <text evidence="1">The sequence shown here is derived from an EMBL/GenBank/DDBJ whole genome shotgun (WGS) entry which is preliminary data.</text>
</comment>
<gene>
    <name evidence="1" type="ORF">MAG551_02582</name>
</gene>
<dbReference type="AlphaFoldDB" id="A0A941W7R2"/>
<organism evidence="1 2">
    <name type="scientific">Candidatus Scalindua arabica</name>
    <dbReference type="NCBI Taxonomy" id="1127984"/>
    <lineage>
        <taxon>Bacteria</taxon>
        <taxon>Pseudomonadati</taxon>
        <taxon>Planctomycetota</taxon>
        <taxon>Candidatus Brocadiia</taxon>
        <taxon>Candidatus Brocadiales</taxon>
        <taxon>Candidatus Scalinduaceae</taxon>
        <taxon>Candidatus Scalindua</taxon>
    </lineage>
</organism>
<accession>A0A941W7R2</accession>
<proteinExistence type="predicted"/>
<protein>
    <submittedName>
        <fullName evidence="1">Uncharacterized protein</fullName>
    </submittedName>
</protein>
<dbReference type="Proteomes" id="UP000722750">
    <property type="component" value="Unassembled WGS sequence"/>
</dbReference>
<reference evidence="1" key="1">
    <citation type="journal article" date="2021" name="ISME J.">
        <title>Fine-scale metabolic discontinuity in a stratified prokaryote microbiome of a Red Sea deep halocline.</title>
        <authorList>
            <person name="Michoud G."/>
            <person name="Ngugi D.K."/>
            <person name="Barozzi A."/>
            <person name="Merlino G."/>
            <person name="Calleja M.L."/>
            <person name="Delgado-Huertas A."/>
            <person name="Moran X.A.G."/>
            <person name="Daffonchio D."/>
        </authorList>
    </citation>
    <scope>NUCLEOTIDE SEQUENCE</scope>
    <source>
        <strain evidence="1">SuakinDeep_MAG55_1</strain>
    </source>
</reference>
<evidence type="ECO:0000313" key="1">
    <source>
        <dbReference type="EMBL" id="MBS1259510.1"/>
    </source>
</evidence>
<dbReference type="EMBL" id="JAANXD010000096">
    <property type="protein sequence ID" value="MBS1259510.1"/>
    <property type="molecule type" value="Genomic_DNA"/>
</dbReference>
<evidence type="ECO:0000313" key="2">
    <source>
        <dbReference type="Proteomes" id="UP000722750"/>
    </source>
</evidence>
<sequence>MERSFGFSLKIFLLRTKGEINKAIGEIFGVSISAVNKAALCICIRSKTSKDFRTRTERLVYSIFKVTLRPLFPRISGEKLTFELS</sequence>